<evidence type="ECO:0000259" key="5">
    <source>
        <dbReference type="Pfam" id="PF01370"/>
    </source>
</evidence>
<evidence type="ECO:0000313" key="7">
    <source>
        <dbReference type="Proteomes" id="UP001385951"/>
    </source>
</evidence>
<dbReference type="Proteomes" id="UP001385951">
    <property type="component" value="Unassembled WGS sequence"/>
</dbReference>
<dbReference type="InterPro" id="IPR001509">
    <property type="entry name" value="Epimerase_deHydtase"/>
</dbReference>
<comment type="subcellular location">
    <subcellularLocation>
        <location evidence="1">Mitochondrion outer membrane</location>
        <topology evidence="1">Peripheral membrane protein</topology>
    </subcellularLocation>
</comment>
<reference evidence="6 7" key="1">
    <citation type="submission" date="2022-09" db="EMBL/GenBank/DDBJ databases">
        <authorList>
            <person name="Palmer J.M."/>
        </authorList>
    </citation>
    <scope>NUCLEOTIDE SEQUENCE [LARGE SCALE GENOMIC DNA]</scope>
    <source>
        <strain evidence="6 7">DSM 7382</strain>
    </source>
</reference>
<dbReference type="GO" id="GO:0005741">
    <property type="term" value="C:mitochondrial outer membrane"/>
    <property type="evidence" value="ECO:0007669"/>
    <property type="project" value="UniProtKB-SubCell"/>
</dbReference>
<sequence length="240" mass="26374">MTGKSALVLGATGATGKFLLQELLNSPAYSRVGEYGRRVTTPETITTGKYKLEQKAIDFEKLGESGLKDGKWDVVFITLGTRRANVSSAAEFEKIDREYVVNAAREAKTDDPSVDQRLIYVSSAGANKNSWFLYPKSKGLTEDELSKLGYKETLIFRPGALTEGKRGDHRLAESILINTLNLRTSWTNDYTIECPILGRALKNAGALSLLALEKFSAKDAGFPFTLFNNPPLRALAEESV</sequence>
<gene>
    <name evidence="6" type="ORF">QCA50_001614</name>
</gene>
<dbReference type="Gene3D" id="3.40.50.720">
    <property type="entry name" value="NAD(P)-binding Rossmann-like Domain"/>
    <property type="match status" value="1"/>
</dbReference>
<dbReference type="SUPFAM" id="SSF51735">
    <property type="entry name" value="NAD(P)-binding Rossmann-fold domains"/>
    <property type="match status" value="1"/>
</dbReference>
<keyword evidence="7" id="KW-1185">Reference proteome</keyword>
<dbReference type="Pfam" id="PF01370">
    <property type="entry name" value="Epimerase"/>
    <property type="match status" value="1"/>
</dbReference>
<keyword evidence="3" id="KW-0496">Mitochondrion</keyword>
<evidence type="ECO:0000313" key="6">
    <source>
        <dbReference type="EMBL" id="KAK7694428.1"/>
    </source>
</evidence>
<evidence type="ECO:0000256" key="3">
    <source>
        <dbReference type="ARBA" id="ARBA00023128"/>
    </source>
</evidence>
<dbReference type="PANTHER" id="PTHR14097:SF7">
    <property type="entry name" value="OXIDOREDUCTASE HTATIP2"/>
    <property type="match status" value="1"/>
</dbReference>
<dbReference type="EMBL" id="JASBNA010000002">
    <property type="protein sequence ID" value="KAK7694428.1"/>
    <property type="molecule type" value="Genomic_DNA"/>
</dbReference>
<protein>
    <recommendedName>
        <fullName evidence="5">NAD-dependent epimerase/dehydratase domain-containing protein</fullName>
    </recommendedName>
</protein>
<evidence type="ECO:0000256" key="1">
    <source>
        <dbReference type="ARBA" id="ARBA00004450"/>
    </source>
</evidence>
<dbReference type="AlphaFoldDB" id="A0AAW0GVB5"/>
<comment type="caution">
    <text evidence="6">The sequence shown here is derived from an EMBL/GenBank/DDBJ whole genome shotgun (WGS) entry which is preliminary data.</text>
</comment>
<name>A0AAW0GVB5_9APHY</name>
<evidence type="ECO:0000256" key="2">
    <source>
        <dbReference type="ARBA" id="ARBA00006617"/>
    </source>
</evidence>
<dbReference type="InterPro" id="IPR036291">
    <property type="entry name" value="NAD(P)-bd_dom_sf"/>
</dbReference>
<feature type="domain" description="NAD-dependent epimerase/dehydratase" evidence="5">
    <location>
        <begin position="6"/>
        <end position="124"/>
    </location>
</feature>
<keyword evidence="4" id="KW-0472">Membrane</keyword>
<accession>A0AAW0GVB5</accession>
<comment type="similarity">
    <text evidence="2">Belongs to the FMP52 family.</text>
</comment>
<dbReference type="GO" id="GO:0051170">
    <property type="term" value="P:import into nucleus"/>
    <property type="evidence" value="ECO:0007669"/>
    <property type="project" value="TreeGrafter"/>
</dbReference>
<organism evidence="6 7">
    <name type="scientific">Cerrena zonata</name>
    <dbReference type="NCBI Taxonomy" id="2478898"/>
    <lineage>
        <taxon>Eukaryota</taxon>
        <taxon>Fungi</taxon>
        <taxon>Dikarya</taxon>
        <taxon>Basidiomycota</taxon>
        <taxon>Agaricomycotina</taxon>
        <taxon>Agaricomycetes</taxon>
        <taxon>Polyporales</taxon>
        <taxon>Cerrenaceae</taxon>
        <taxon>Cerrena</taxon>
    </lineage>
</organism>
<evidence type="ECO:0000256" key="4">
    <source>
        <dbReference type="ARBA" id="ARBA00023136"/>
    </source>
</evidence>
<dbReference type="PANTHER" id="PTHR14097">
    <property type="entry name" value="OXIDOREDUCTASE HTATIP2"/>
    <property type="match status" value="1"/>
</dbReference>
<proteinExistence type="inferred from homology"/>